<dbReference type="Proteomes" id="UP001206925">
    <property type="component" value="Unassembled WGS sequence"/>
</dbReference>
<dbReference type="InterPro" id="IPR036852">
    <property type="entry name" value="Peptidase_S8/S53_dom_sf"/>
</dbReference>
<organism evidence="4 5">
    <name type="scientific">Ambrosia artemisiifolia</name>
    <name type="common">Common ragweed</name>
    <dbReference type="NCBI Taxonomy" id="4212"/>
    <lineage>
        <taxon>Eukaryota</taxon>
        <taxon>Viridiplantae</taxon>
        <taxon>Streptophyta</taxon>
        <taxon>Embryophyta</taxon>
        <taxon>Tracheophyta</taxon>
        <taxon>Spermatophyta</taxon>
        <taxon>Magnoliopsida</taxon>
        <taxon>eudicotyledons</taxon>
        <taxon>Gunneridae</taxon>
        <taxon>Pentapetalae</taxon>
        <taxon>asterids</taxon>
        <taxon>campanulids</taxon>
        <taxon>Asterales</taxon>
        <taxon>Asteraceae</taxon>
        <taxon>Asteroideae</taxon>
        <taxon>Heliantheae alliance</taxon>
        <taxon>Heliantheae</taxon>
        <taxon>Ambrosia</taxon>
    </lineage>
</organism>
<keyword evidence="5" id="KW-1185">Reference proteome</keyword>
<comment type="caution">
    <text evidence="4">The sequence shown here is derived from an EMBL/GenBank/DDBJ whole genome shotgun (WGS) entry which is preliminary data.</text>
</comment>
<feature type="non-terminal residue" evidence="4">
    <location>
        <position position="132"/>
    </location>
</feature>
<dbReference type="InterPro" id="IPR010259">
    <property type="entry name" value="S8pro/Inhibitor_I9"/>
</dbReference>
<gene>
    <name evidence="4" type="ORF">M8C21_003736</name>
</gene>
<evidence type="ECO:0000256" key="1">
    <source>
        <dbReference type="ARBA" id="ARBA00011073"/>
    </source>
</evidence>
<evidence type="ECO:0000256" key="2">
    <source>
        <dbReference type="ARBA" id="ARBA00022729"/>
    </source>
</evidence>
<proteinExistence type="inferred from homology"/>
<evidence type="ECO:0000313" key="4">
    <source>
        <dbReference type="EMBL" id="KAI7746060.1"/>
    </source>
</evidence>
<protein>
    <recommendedName>
        <fullName evidence="3">Inhibitor I9 domain-containing protein</fullName>
    </recommendedName>
</protein>
<dbReference type="GO" id="GO:0006508">
    <property type="term" value="P:proteolysis"/>
    <property type="evidence" value="ECO:0007669"/>
    <property type="project" value="InterPro"/>
</dbReference>
<evidence type="ECO:0000313" key="5">
    <source>
        <dbReference type="Proteomes" id="UP001206925"/>
    </source>
</evidence>
<feature type="domain" description="Inhibitor I9" evidence="3">
    <location>
        <begin position="1"/>
        <end position="81"/>
    </location>
</feature>
<dbReference type="Gene3D" id="3.30.70.80">
    <property type="entry name" value="Peptidase S8 propeptide/proteinase inhibitor I9"/>
    <property type="match status" value="1"/>
</dbReference>
<dbReference type="InterPro" id="IPR045051">
    <property type="entry name" value="SBT"/>
</dbReference>
<dbReference type="Pfam" id="PF05922">
    <property type="entry name" value="Inhibitor_I9"/>
    <property type="match status" value="1"/>
</dbReference>
<dbReference type="SUPFAM" id="SSF52743">
    <property type="entry name" value="Subtilisin-like"/>
    <property type="match status" value="1"/>
</dbReference>
<accession>A0AAD5CT12</accession>
<dbReference type="PANTHER" id="PTHR10795">
    <property type="entry name" value="PROPROTEIN CONVERTASE SUBTILISIN/KEXIN"/>
    <property type="match status" value="1"/>
</dbReference>
<dbReference type="GO" id="GO:0004252">
    <property type="term" value="F:serine-type endopeptidase activity"/>
    <property type="evidence" value="ECO:0007669"/>
    <property type="project" value="InterPro"/>
</dbReference>
<name>A0AAD5CT12_AMBAR</name>
<dbReference type="AlphaFoldDB" id="A0AAD5CT12"/>
<comment type="similarity">
    <text evidence="1">Belongs to the peptidase S8 family.</text>
</comment>
<dbReference type="EMBL" id="JAMZMK010007049">
    <property type="protein sequence ID" value="KAI7746060.1"/>
    <property type="molecule type" value="Genomic_DNA"/>
</dbReference>
<reference evidence="4" key="1">
    <citation type="submission" date="2022-06" db="EMBL/GenBank/DDBJ databases">
        <title>Uncovering the hologenomic basis of an extraordinary plant invasion.</title>
        <authorList>
            <person name="Bieker V.C."/>
            <person name="Martin M.D."/>
            <person name="Gilbert T."/>
            <person name="Hodgins K."/>
            <person name="Battlay P."/>
            <person name="Petersen B."/>
            <person name="Wilson J."/>
        </authorList>
    </citation>
    <scope>NUCLEOTIDE SEQUENCE</scope>
    <source>
        <strain evidence="4">AA19_3_7</strain>
        <tissue evidence="4">Leaf</tissue>
    </source>
</reference>
<sequence>VYIVYLRHNDDNVKKTFEEIEDSHVSYLFSVKKFEEGARSSLLYSYKHSINGFAALLTADEASQLSDMEEVVMVIPSHERQYSLHTTRSWEFSGLDEELKPNQLNREDLLFKSQYGKDVIVGMMDSGTCFSF</sequence>
<dbReference type="InterPro" id="IPR037045">
    <property type="entry name" value="S8pro/Inhibitor_I9_sf"/>
</dbReference>
<keyword evidence="2" id="KW-0732">Signal</keyword>
<evidence type="ECO:0000259" key="3">
    <source>
        <dbReference type="Pfam" id="PF05922"/>
    </source>
</evidence>